<evidence type="ECO:0000313" key="1">
    <source>
        <dbReference type="EMBL" id="BBJ40878.1"/>
    </source>
</evidence>
<proteinExistence type="predicted"/>
<dbReference type="EMBL" id="BJHV01000001">
    <property type="protein sequence ID" value="GDY45610.1"/>
    <property type="molecule type" value="Genomic_DNA"/>
</dbReference>
<keyword evidence="3" id="KW-1185">Reference proteome</keyword>
<name>A0A4D4KFN4_9ACTN</name>
<dbReference type="NCBIfam" id="TIGR04186">
    <property type="entry name" value="GRASP_targ"/>
    <property type="match status" value="1"/>
</dbReference>
<dbReference type="InterPro" id="IPR025744">
    <property type="entry name" value="Rbsml_synth_pep_Strp"/>
</dbReference>
<dbReference type="Proteomes" id="UP000463951">
    <property type="component" value="Chromosome"/>
</dbReference>
<reference evidence="3 4" key="1">
    <citation type="journal article" date="2020" name="Int. J. Syst. Evol. Microbiol.">
        <title>Reclassification of Streptomyces castelarensis and Streptomyces sporoclivatus as later heterotypic synonyms of Streptomyces antimycoticus.</title>
        <authorList>
            <person name="Komaki H."/>
            <person name="Tamura T."/>
        </authorList>
    </citation>
    <scope>NUCLEOTIDE SEQUENCE [LARGE SCALE GENOMIC DNA]</scope>
    <source>
        <strain evidence="1 4">NBRC 100767</strain>
        <strain evidence="2 3">NBRC 12839</strain>
    </source>
</reference>
<gene>
    <name evidence="2" type="ORF">SANT12839_064920</name>
    <name evidence="1" type="ORF">SSPO_035960</name>
</gene>
<sequence>MKHFALDYARPAAPPPIVIPYAYDPRRQWNVLPDGRPATSDRALLLATSTTCSTAGSKTHFDD</sequence>
<dbReference type="Pfam" id="PF14404">
    <property type="entry name" value="Strep_pep"/>
    <property type="match status" value="1"/>
</dbReference>
<evidence type="ECO:0000313" key="3">
    <source>
        <dbReference type="Proteomes" id="UP000299290"/>
    </source>
</evidence>
<evidence type="ECO:0000313" key="2">
    <source>
        <dbReference type="EMBL" id="GDY45610.1"/>
    </source>
</evidence>
<dbReference type="RefSeq" id="WP_137967484.1">
    <property type="nucleotide sequence ID" value="NZ_BJHV01000001.1"/>
</dbReference>
<accession>A0A4D4KFN4</accession>
<dbReference type="Proteomes" id="UP000299290">
    <property type="component" value="Unassembled WGS sequence"/>
</dbReference>
<dbReference type="AlphaFoldDB" id="A0A4D4KFN4"/>
<evidence type="ECO:0008006" key="5">
    <source>
        <dbReference type="Google" id="ProtNLM"/>
    </source>
</evidence>
<evidence type="ECO:0000313" key="4">
    <source>
        <dbReference type="Proteomes" id="UP000463951"/>
    </source>
</evidence>
<organism evidence="2 3">
    <name type="scientific">Streptomyces antimycoticus</name>
    <dbReference type="NCBI Taxonomy" id="68175"/>
    <lineage>
        <taxon>Bacteria</taxon>
        <taxon>Bacillati</taxon>
        <taxon>Actinomycetota</taxon>
        <taxon>Actinomycetes</taxon>
        <taxon>Kitasatosporales</taxon>
        <taxon>Streptomycetaceae</taxon>
        <taxon>Streptomyces</taxon>
        <taxon>Streptomyces violaceusniger group</taxon>
    </lineage>
</organism>
<dbReference type="EMBL" id="AP019620">
    <property type="protein sequence ID" value="BBJ40878.1"/>
    <property type="molecule type" value="Genomic_DNA"/>
</dbReference>
<protein>
    <recommendedName>
        <fullName evidence="5">ATP-grasp-modified RiPP</fullName>
    </recommendedName>
</protein>
<dbReference type="InterPro" id="IPR026496">
    <property type="entry name" value="GRASP_targ"/>
</dbReference>